<protein>
    <recommendedName>
        <fullName evidence="4 15">tRNA:m(4)X modification enzyme TRM13</fullName>
        <ecNumber evidence="3 15">2.1.1.225</ecNumber>
    </recommendedName>
</protein>
<dbReference type="Pfam" id="PF05206">
    <property type="entry name" value="TRM13"/>
    <property type="match status" value="1"/>
</dbReference>
<evidence type="ECO:0000256" key="9">
    <source>
        <dbReference type="ARBA" id="ARBA00022723"/>
    </source>
</evidence>
<evidence type="ECO:0000256" key="3">
    <source>
        <dbReference type="ARBA" id="ARBA00012810"/>
    </source>
</evidence>
<evidence type="ECO:0000256" key="4">
    <source>
        <dbReference type="ARBA" id="ARBA00015883"/>
    </source>
</evidence>
<comment type="catalytic activity">
    <reaction evidence="14 15">
        <text>adenosine(4) in tRNA(His) + S-adenosyl-L-methionine = 2'-O-methyladenosine(4) in tRNA(His) + S-adenosyl-L-homocysteine + H(+)</text>
        <dbReference type="Rhea" id="RHEA:43196"/>
        <dbReference type="Rhea" id="RHEA-COMP:10401"/>
        <dbReference type="Rhea" id="RHEA-COMP:10402"/>
        <dbReference type="ChEBI" id="CHEBI:15378"/>
        <dbReference type="ChEBI" id="CHEBI:57856"/>
        <dbReference type="ChEBI" id="CHEBI:59789"/>
        <dbReference type="ChEBI" id="CHEBI:74411"/>
        <dbReference type="ChEBI" id="CHEBI:74477"/>
        <dbReference type="EC" id="2.1.1.225"/>
    </reaction>
</comment>
<evidence type="ECO:0000256" key="14">
    <source>
        <dbReference type="ARBA" id="ARBA00049393"/>
    </source>
</evidence>
<dbReference type="OrthoDB" id="258806at2759"/>
<comment type="catalytic activity">
    <reaction evidence="13 15">
        <text>cytidine(4) in tRNA(Gly)(GCC) + S-adenosyl-L-methionine = 2'-O-methylcytidine(4) in tRNA(Gly)(GCC) + S-adenosyl-L-homocysteine + H(+)</text>
        <dbReference type="Rhea" id="RHEA:43192"/>
        <dbReference type="Rhea" id="RHEA-COMP:10399"/>
        <dbReference type="Rhea" id="RHEA-COMP:10400"/>
        <dbReference type="ChEBI" id="CHEBI:15378"/>
        <dbReference type="ChEBI" id="CHEBI:57856"/>
        <dbReference type="ChEBI" id="CHEBI:59789"/>
        <dbReference type="ChEBI" id="CHEBI:74495"/>
        <dbReference type="ChEBI" id="CHEBI:82748"/>
        <dbReference type="EC" id="2.1.1.225"/>
    </reaction>
</comment>
<dbReference type="PANTHER" id="PTHR12998">
    <property type="entry name" value="TRNA:M(4)X MODIFICATION ENZYME TRM13 HOMOLOG"/>
    <property type="match status" value="1"/>
</dbReference>
<evidence type="ECO:0000256" key="13">
    <source>
        <dbReference type="ARBA" id="ARBA00048635"/>
    </source>
</evidence>
<dbReference type="GO" id="GO:0002128">
    <property type="term" value="P:tRNA nucleoside ribose methylation"/>
    <property type="evidence" value="ECO:0007669"/>
    <property type="project" value="EnsemblFungi"/>
</dbReference>
<dbReference type="InterPro" id="IPR039044">
    <property type="entry name" value="Trm13"/>
</dbReference>
<evidence type="ECO:0000256" key="15">
    <source>
        <dbReference type="RuleBase" id="RU367103"/>
    </source>
</evidence>
<dbReference type="Pfam" id="PF11722">
    <property type="entry name" value="zf-TRM13_CCCH"/>
    <property type="match status" value="1"/>
</dbReference>
<keyword evidence="7 15" id="KW-0949">S-adenosyl-L-methionine</keyword>
<name>A0A1G4K364_9SACH</name>
<evidence type="ECO:0000256" key="2">
    <source>
        <dbReference type="ARBA" id="ARBA00005265"/>
    </source>
</evidence>
<keyword evidence="11 15" id="KW-0862">Zinc</keyword>
<evidence type="ECO:0000256" key="1">
    <source>
        <dbReference type="ARBA" id="ARBA00002267"/>
    </source>
</evidence>
<dbReference type="EC" id="2.1.1.225" evidence="3 15"/>
<dbReference type="InterPro" id="IPR022776">
    <property type="entry name" value="TRM13/UPF0224_CHHC_Znf_dom"/>
</dbReference>
<evidence type="ECO:0000256" key="6">
    <source>
        <dbReference type="ARBA" id="ARBA00022679"/>
    </source>
</evidence>
<organism evidence="17 18">
    <name type="scientific">Lachancea dasiensis</name>
    <dbReference type="NCBI Taxonomy" id="1072105"/>
    <lineage>
        <taxon>Eukaryota</taxon>
        <taxon>Fungi</taxon>
        <taxon>Dikarya</taxon>
        <taxon>Ascomycota</taxon>
        <taxon>Saccharomycotina</taxon>
        <taxon>Saccharomycetes</taxon>
        <taxon>Saccharomycetales</taxon>
        <taxon>Saccharomycetaceae</taxon>
        <taxon>Lachancea</taxon>
    </lineage>
</organism>
<evidence type="ECO:0000313" key="17">
    <source>
        <dbReference type="EMBL" id="SCU98104.1"/>
    </source>
</evidence>
<dbReference type="InterPro" id="IPR021721">
    <property type="entry name" value="Znf_CCCH-type_TRM13"/>
</dbReference>
<evidence type="ECO:0000256" key="10">
    <source>
        <dbReference type="ARBA" id="ARBA00022771"/>
    </source>
</evidence>
<comment type="function">
    <text evidence="1 15">tRNA methylase which 2'-O-methylates cytidine(4) in tRNA(Pro) and tRNA(Gly)(GCC), and adenosine(4) in tRNA(His).</text>
</comment>
<dbReference type="InterPro" id="IPR007871">
    <property type="entry name" value="Methyltransferase_TRM13"/>
</dbReference>
<keyword evidence="6 15" id="KW-0808">Transferase</keyword>
<proteinExistence type="inferred from homology"/>
<dbReference type="GO" id="GO:0008270">
    <property type="term" value="F:zinc ion binding"/>
    <property type="evidence" value="ECO:0007669"/>
    <property type="project" value="UniProtKB-KW"/>
</dbReference>
<keyword evidence="9 15" id="KW-0479">Metal-binding</keyword>
<sequence>MSDPSTVAVASSAGKATGLPVRLQCKFYLQHKRRHCGMTRKAGLDYCSEHLNTLRQQDPNLAAVKGRRIACPIDPRHSVWEKDVTRHLRRCNTAKKNRPPVDCPWVKLDYNWKPLPASETHEPHHAADDASILRSIPILKRCYAQNFAASPISLEVKRNATVESHRFPQLLGSKKHALQQSSLIQYLLDNKMAPQSDSDDITYIEFGCGRAEFSRYLNRSVFDYRGIAATANGAHRVPRQPRFLLVDRASNRMKFDSKFREDLDELYGDSVPADQRTYATLDRKKIDIKDLYIDQLLQDSDPRCVAISKHLCGVATDLTIHCCLNSDVLHTQKKKLHGMVIAMCCRHVCDAHQYVNRPFIESLIEGSEMSYVEFFNSLKKIASWAVCGRREGINDRDINHHFTNLPVIEREELGQRARRIIDEGRAEFLRSNGYKVSLVKYIESSVSLENVAMVVTRI</sequence>
<reference evidence="17 18" key="1">
    <citation type="submission" date="2016-03" db="EMBL/GenBank/DDBJ databases">
        <authorList>
            <person name="Devillers H."/>
        </authorList>
    </citation>
    <scope>NUCLEOTIDE SEQUENCE [LARGE SCALE GENOMIC DNA]</scope>
    <source>
        <strain evidence="17">CBS 10888</strain>
    </source>
</reference>
<keyword evidence="10 15" id="KW-0863">Zinc-finger</keyword>
<keyword evidence="5 15" id="KW-0489">Methyltransferase</keyword>
<keyword evidence="18" id="KW-1185">Reference proteome</keyword>
<evidence type="ECO:0000256" key="12">
    <source>
        <dbReference type="ARBA" id="ARBA00048165"/>
    </source>
</evidence>
<dbReference type="AlphaFoldDB" id="A0A1G4K364"/>
<dbReference type="PANTHER" id="PTHR12998:SF0">
    <property type="entry name" value="TRNA:M(4)X MODIFICATION ENZYME TRM13 HOMOLOG"/>
    <property type="match status" value="1"/>
</dbReference>
<feature type="domain" description="CHHC U11-48K-type" evidence="16">
    <location>
        <begin position="68"/>
        <end position="95"/>
    </location>
</feature>
<evidence type="ECO:0000313" key="18">
    <source>
        <dbReference type="Proteomes" id="UP000190274"/>
    </source>
</evidence>
<dbReference type="Pfam" id="PF05253">
    <property type="entry name" value="zf-U11-48K"/>
    <property type="match status" value="1"/>
</dbReference>
<evidence type="ECO:0000256" key="8">
    <source>
        <dbReference type="ARBA" id="ARBA00022694"/>
    </source>
</evidence>
<dbReference type="STRING" id="1266660.A0A1G4K364"/>
<accession>A0A1G4K364</accession>
<evidence type="ECO:0000256" key="7">
    <source>
        <dbReference type="ARBA" id="ARBA00022691"/>
    </source>
</evidence>
<gene>
    <name evidence="17" type="ORF">LADA_0H10616G</name>
</gene>
<dbReference type="GO" id="GO:0106050">
    <property type="term" value="F:tRNA 2'-O-methyltransferase activity"/>
    <property type="evidence" value="ECO:0007669"/>
    <property type="project" value="UniProtKB-UniRule"/>
</dbReference>
<dbReference type="Proteomes" id="UP000190274">
    <property type="component" value="Chromosome H"/>
</dbReference>
<evidence type="ECO:0000256" key="11">
    <source>
        <dbReference type="ARBA" id="ARBA00022833"/>
    </source>
</evidence>
<evidence type="ECO:0000259" key="16">
    <source>
        <dbReference type="PROSITE" id="PS51800"/>
    </source>
</evidence>
<dbReference type="PROSITE" id="PS51800">
    <property type="entry name" value="ZF_CHHC_U11_48K"/>
    <property type="match status" value="1"/>
</dbReference>
<evidence type="ECO:0000256" key="5">
    <source>
        <dbReference type="ARBA" id="ARBA00022603"/>
    </source>
</evidence>
<comment type="similarity">
    <text evidence="2 15">Belongs to the methyltransferase TRM13 family.</text>
</comment>
<dbReference type="EMBL" id="LT598461">
    <property type="protein sequence ID" value="SCU98104.1"/>
    <property type="molecule type" value="Genomic_DNA"/>
</dbReference>
<comment type="catalytic activity">
    <reaction evidence="12 15">
        <text>cytidine(4) in tRNA(Pro) + S-adenosyl-L-methionine = 2'-O-methylcytidine(4) in tRNA(Pro) + S-adenosyl-L-homocysteine + H(+)</text>
        <dbReference type="Rhea" id="RHEA:32767"/>
        <dbReference type="Rhea" id="RHEA-COMP:10397"/>
        <dbReference type="Rhea" id="RHEA-COMP:10398"/>
        <dbReference type="ChEBI" id="CHEBI:15378"/>
        <dbReference type="ChEBI" id="CHEBI:57856"/>
        <dbReference type="ChEBI" id="CHEBI:59789"/>
        <dbReference type="ChEBI" id="CHEBI:74495"/>
        <dbReference type="ChEBI" id="CHEBI:82748"/>
        <dbReference type="EC" id="2.1.1.225"/>
    </reaction>
</comment>
<keyword evidence="8 15" id="KW-0819">tRNA processing</keyword>